<dbReference type="RefSeq" id="WP_345354405.1">
    <property type="nucleotide sequence ID" value="NZ_BAABHJ010000008.1"/>
</dbReference>
<feature type="transmembrane region" description="Helical" evidence="1">
    <location>
        <begin position="20"/>
        <end position="43"/>
    </location>
</feature>
<reference evidence="3" key="1">
    <citation type="journal article" date="2019" name="Int. J. Syst. Evol. Microbiol.">
        <title>The Global Catalogue of Microorganisms (GCM) 10K type strain sequencing project: providing services to taxonomists for standard genome sequencing and annotation.</title>
        <authorList>
            <consortium name="The Broad Institute Genomics Platform"/>
            <consortium name="The Broad Institute Genome Sequencing Center for Infectious Disease"/>
            <person name="Wu L."/>
            <person name="Ma J."/>
        </authorList>
    </citation>
    <scope>NUCLEOTIDE SEQUENCE [LARGE SCALE GENOMIC DNA]</scope>
    <source>
        <strain evidence="3">JCM 17938</strain>
    </source>
</reference>
<comment type="caution">
    <text evidence="2">The sequence shown here is derived from an EMBL/GenBank/DDBJ whole genome shotgun (WGS) entry which is preliminary data.</text>
</comment>
<sequence length="83" mass="9398">MLFNTYAAPGGEFHHPALFYLVIAIFGIVIVSAIVISLLAIVLRNVDREWPIGTLPKPASWRLRSRMTSASVRRHLPHRRHSV</sequence>
<keyword evidence="1" id="KW-0812">Transmembrane</keyword>
<evidence type="ECO:0000256" key="1">
    <source>
        <dbReference type="SAM" id="Phobius"/>
    </source>
</evidence>
<keyword evidence="3" id="KW-1185">Reference proteome</keyword>
<gene>
    <name evidence="2" type="ORF">GCM10023195_33190</name>
</gene>
<dbReference type="EMBL" id="BAABHJ010000008">
    <property type="protein sequence ID" value="GAA4608462.1"/>
    <property type="molecule type" value="Genomic_DNA"/>
</dbReference>
<proteinExistence type="predicted"/>
<evidence type="ECO:0000313" key="2">
    <source>
        <dbReference type="EMBL" id="GAA4608462.1"/>
    </source>
</evidence>
<organism evidence="2 3">
    <name type="scientific">Actinoallomurus liliacearum</name>
    <dbReference type="NCBI Taxonomy" id="1080073"/>
    <lineage>
        <taxon>Bacteria</taxon>
        <taxon>Bacillati</taxon>
        <taxon>Actinomycetota</taxon>
        <taxon>Actinomycetes</taxon>
        <taxon>Streptosporangiales</taxon>
        <taxon>Thermomonosporaceae</taxon>
        <taxon>Actinoallomurus</taxon>
    </lineage>
</organism>
<keyword evidence="1" id="KW-0472">Membrane</keyword>
<keyword evidence="1" id="KW-1133">Transmembrane helix</keyword>
<dbReference type="Proteomes" id="UP001500212">
    <property type="component" value="Unassembled WGS sequence"/>
</dbReference>
<accession>A0ABP8TLX6</accession>
<evidence type="ECO:0000313" key="3">
    <source>
        <dbReference type="Proteomes" id="UP001500212"/>
    </source>
</evidence>
<name>A0ABP8TLX6_9ACTN</name>
<protein>
    <submittedName>
        <fullName evidence="2">Uncharacterized protein</fullName>
    </submittedName>
</protein>